<proteinExistence type="inferred from homology"/>
<dbReference type="EMBL" id="FRBK01000029">
    <property type="protein sequence ID" value="SHN28341.1"/>
    <property type="molecule type" value="Genomic_DNA"/>
</dbReference>
<dbReference type="PANTHER" id="PTHR42879">
    <property type="entry name" value="3-OXOACYL-(ACYL-CARRIER-PROTEIN) REDUCTASE"/>
    <property type="match status" value="1"/>
</dbReference>
<dbReference type="InterPro" id="IPR020904">
    <property type="entry name" value="Sc_DH/Rdtase_CS"/>
</dbReference>
<dbReference type="GO" id="GO:0032787">
    <property type="term" value="P:monocarboxylic acid metabolic process"/>
    <property type="evidence" value="ECO:0007669"/>
    <property type="project" value="UniProtKB-ARBA"/>
</dbReference>
<dbReference type="PANTHER" id="PTHR42879:SF2">
    <property type="entry name" value="3-OXOACYL-[ACYL-CARRIER-PROTEIN] REDUCTASE FABG"/>
    <property type="match status" value="1"/>
</dbReference>
<dbReference type="FunFam" id="3.40.50.720:FF:000084">
    <property type="entry name" value="Short-chain dehydrogenase reductase"/>
    <property type="match status" value="1"/>
</dbReference>
<dbReference type="PRINTS" id="PR00081">
    <property type="entry name" value="GDHRDH"/>
</dbReference>
<dbReference type="SUPFAM" id="SSF51735">
    <property type="entry name" value="NAD(P)-binding Rossmann-fold domains"/>
    <property type="match status" value="1"/>
</dbReference>
<evidence type="ECO:0000256" key="2">
    <source>
        <dbReference type="ARBA" id="ARBA00023002"/>
    </source>
</evidence>
<dbReference type="InterPro" id="IPR036291">
    <property type="entry name" value="NAD(P)-bd_dom_sf"/>
</dbReference>
<dbReference type="PROSITE" id="PS00061">
    <property type="entry name" value="ADH_SHORT"/>
    <property type="match status" value="1"/>
</dbReference>
<comment type="caution">
    <text evidence="3">The sequence shown here is derived from an EMBL/GenBank/DDBJ whole genome shotgun (WGS) entry which is preliminary data.</text>
</comment>
<protein>
    <submittedName>
        <fullName evidence="3">NAD(P)-dependent dehydrogenase, short-chain alcohol dehydrogenase family</fullName>
    </submittedName>
</protein>
<dbReference type="Proteomes" id="UP000184388">
    <property type="component" value="Unassembled WGS sequence"/>
</dbReference>
<dbReference type="GO" id="GO:0016491">
    <property type="term" value="F:oxidoreductase activity"/>
    <property type="evidence" value="ECO:0007669"/>
    <property type="project" value="UniProtKB-KW"/>
</dbReference>
<dbReference type="CDD" id="cd05233">
    <property type="entry name" value="SDR_c"/>
    <property type="match status" value="1"/>
</dbReference>
<sequence>MNGNNRTPSTGTTEADGRLRGKVALVTGASSGIGEAAAKTLAAQGASVVLAARRQKELDRVAGEISDAGGTATVVRTDVSVDEEVAAAVRAAEDHYGGLDIAFNNAGAMGTMGRVAEQRPEVWAADVGTVLTSVFLCMRHEIRAMERRGGGTIVNNASLLGMVGFGLGISSYVAGKHGVVGLTKAAALEYAAQNIRVNALALATVDTPMYREGVGGNAEMEQMFVGLHPLGRIASPQEAASAVAYLAGDEAGFFTGSVLVMDGGWTAQ</sequence>
<dbReference type="RefSeq" id="WP_079182380.1">
    <property type="nucleotide sequence ID" value="NZ_FRBK01000029.1"/>
</dbReference>
<keyword evidence="2" id="KW-0560">Oxidoreductase</keyword>
<dbReference type="PRINTS" id="PR00080">
    <property type="entry name" value="SDRFAMILY"/>
</dbReference>
<dbReference type="InterPro" id="IPR002347">
    <property type="entry name" value="SDR_fam"/>
</dbReference>
<evidence type="ECO:0000256" key="1">
    <source>
        <dbReference type="ARBA" id="ARBA00006484"/>
    </source>
</evidence>
<reference evidence="4" key="1">
    <citation type="submission" date="2016-11" db="EMBL/GenBank/DDBJ databases">
        <authorList>
            <person name="Jaros S."/>
            <person name="Januszkiewicz K."/>
            <person name="Wedrychowicz H."/>
        </authorList>
    </citation>
    <scope>NUCLEOTIDE SEQUENCE [LARGE SCALE GENOMIC DNA]</scope>
    <source>
        <strain evidence="4">CGMCC 4.3555</strain>
    </source>
</reference>
<gene>
    <name evidence="3" type="ORF">SAMN05216268_12984</name>
</gene>
<dbReference type="Gene3D" id="3.40.50.720">
    <property type="entry name" value="NAD(P)-binding Rossmann-like Domain"/>
    <property type="match status" value="1"/>
</dbReference>
<evidence type="ECO:0000313" key="4">
    <source>
        <dbReference type="Proteomes" id="UP000184388"/>
    </source>
</evidence>
<comment type="similarity">
    <text evidence="1">Belongs to the short-chain dehydrogenases/reductases (SDR) family.</text>
</comment>
<dbReference type="Pfam" id="PF13561">
    <property type="entry name" value="adh_short_C2"/>
    <property type="match status" value="1"/>
</dbReference>
<organism evidence="3 4">
    <name type="scientific">Streptomyces yunnanensis</name>
    <dbReference type="NCBI Taxonomy" id="156453"/>
    <lineage>
        <taxon>Bacteria</taxon>
        <taxon>Bacillati</taxon>
        <taxon>Actinomycetota</taxon>
        <taxon>Actinomycetes</taxon>
        <taxon>Kitasatosporales</taxon>
        <taxon>Streptomycetaceae</taxon>
        <taxon>Streptomyces</taxon>
    </lineage>
</organism>
<name>A0A9X8N8H1_9ACTN</name>
<evidence type="ECO:0000313" key="3">
    <source>
        <dbReference type="EMBL" id="SHN28341.1"/>
    </source>
</evidence>
<accession>A0A9X8N8H1</accession>
<dbReference type="AlphaFoldDB" id="A0A9X8N8H1"/>
<dbReference type="InterPro" id="IPR050259">
    <property type="entry name" value="SDR"/>
</dbReference>